<dbReference type="Pfam" id="PF00933">
    <property type="entry name" value="Glyco_hydro_3"/>
    <property type="match status" value="1"/>
</dbReference>
<dbReference type="PRINTS" id="PR00133">
    <property type="entry name" value="GLHYDRLASE3"/>
</dbReference>
<dbReference type="Proteomes" id="UP001261871">
    <property type="component" value="Unassembled WGS sequence"/>
</dbReference>
<evidence type="ECO:0000256" key="3">
    <source>
        <dbReference type="ARBA" id="ARBA00022801"/>
    </source>
</evidence>
<protein>
    <submittedName>
        <fullName evidence="5">Beta-glucosidase</fullName>
        <ecNumber evidence="5">3.2.1.21</ecNumber>
    </submittedName>
</protein>
<keyword evidence="2" id="KW-0732">Signal</keyword>
<dbReference type="EMBL" id="JAVDTX010000002">
    <property type="protein sequence ID" value="MDR6844659.1"/>
    <property type="molecule type" value="Genomic_DNA"/>
</dbReference>
<dbReference type="EC" id="3.2.1.21" evidence="5"/>
<comment type="similarity">
    <text evidence="1">Belongs to the glycosyl hydrolase 3 family.</text>
</comment>
<dbReference type="RefSeq" id="WP_310005234.1">
    <property type="nucleotide sequence ID" value="NZ_JAVDTX010000002.1"/>
</dbReference>
<dbReference type="InterPro" id="IPR002772">
    <property type="entry name" value="Glyco_hydro_3_C"/>
</dbReference>
<keyword evidence="6" id="KW-1185">Reference proteome</keyword>
<evidence type="ECO:0000259" key="4">
    <source>
        <dbReference type="SMART" id="SM01217"/>
    </source>
</evidence>
<dbReference type="SUPFAM" id="SSF52279">
    <property type="entry name" value="Beta-D-glucan exohydrolase, C-terminal domain"/>
    <property type="match status" value="1"/>
</dbReference>
<reference evidence="5 6" key="1">
    <citation type="submission" date="2023-07" db="EMBL/GenBank/DDBJ databases">
        <title>Sorghum-associated microbial communities from plants grown in Nebraska, USA.</title>
        <authorList>
            <person name="Schachtman D."/>
        </authorList>
    </citation>
    <scope>NUCLEOTIDE SEQUENCE [LARGE SCALE GENOMIC DNA]</scope>
    <source>
        <strain evidence="5 6">BE124</strain>
    </source>
</reference>
<dbReference type="Gene3D" id="3.20.20.300">
    <property type="entry name" value="Glycoside hydrolase, family 3, N-terminal domain"/>
    <property type="match status" value="1"/>
</dbReference>
<keyword evidence="3 5" id="KW-0378">Hydrolase</keyword>
<evidence type="ECO:0000313" key="5">
    <source>
        <dbReference type="EMBL" id="MDR6844659.1"/>
    </source>
</evidence>
<dbReference type="PANTHER" id="PTHR42721">
    <property type="entry name" value="SUGAR HYDROLASE-RELATED"/>
    <property type="match status" value="1"/>
</dbReference>
<dbReference type="SMART" id="SM01217">
    <property type="entry name" value="Fn3_like"/>
    <property type="match status" value="1"/>
</dbReference>
<dbReference type="Gene3D" id="3.40.50.1700">
    <property type="entry name" value="Glycoside hydrolase family 3 C-terminal domain"/>
    <property type="match status" value="1"/>
</dbReference>
<evidence type="ECO:0000313" key="6">
    <source>
        <dbReference type="Proteomes" id="UP001261871"/>
    </source>
</evidence>
<dbReference type="InterPro" id="IPR017853">
    <property type="entry name" value="GH"/>
</dbReference>
<dbReference type="InterPro" id="IPR013783">
    <property type="entry name" value="Ig-like_fold"/>
</dbReference>
<dbReference type="Pfam" id="PF01915">
    <property type="entry name" value="Glyco_hydro_3_C"/>
    <property type="match status" value="1"/>
</dbReference>
<gene>
    <name evidence="5" type="ORF">J2W95_001350</name>
</gene>
<sequence length="727" mass="81014">MDMNLRRLLVVLSISFYTLVAVGQQKTSAYKNQDLPVDKRVEDLLKQLTVEEKISLIGFQSRPVERLGIPAYNWWNEALHGVARAGRATVFPQAIGMAATFNDELFHQVATAISTEARAKNNMAVAKDRRLQYMGLNFWSPNINIFRDPRWGRGQETYGEDPFLTGKMGTAFVKGMQGDDSKYMKTAACAKHFAVHSGPESTRHSFNAIVDEKDLRETYLYAFKKLVDANVESVMCAYNRVNSEPCCTGKTLLTDILHKEWNFKGHVVTDCWALQDIYESHKALPNSVAVAAAAIKGGVNMDCSDLLQKDALKALEQKLITVKDIDKALAPSLRTQFKLGFYDKPEDNPYRKYGVDSIANSYHIGLSRKMAEQSMVLLKNGLVNGVKILPVDKEKCKAIMVVGPNAASIDALMGNYHGISDKAVNFVEGIVGAVAPDTRVEYDMGCDFTDTQRFNGMWASSMSDLTVAVIGFNPVYEGEEGDAFLADGKGDRKNMELPASHIAYMKALRKGSKSPIVAVVTGGGAVDVSSIEPYVDAIIFAWYPGEQGGTALANLIFGKVSPSGHLPITFYKSFSDLPDYNSYAMGGRTYRYFNKEVQYPFGFGLSYSTFGYNWIQKPENVKTTSDKISMQIKIENTGQYDADEVAQVYIEYPNVDRMPLKELKAFKRVSITKGKSQNLTLEIPLQELQKWDDAKKQFRIYEGKYTVKIGSNSRDAQLEASFEISMK</sequence>
<dbReference type="Gene3D" id="2.60.40.10">
    <property type="entry name" value="Immunoglobulins"/>
    <property type="match status" value="1"/>
</dbReference>
<dbReference type="InterPro" id="IPR001764">
    <property type="entry name" value="Glyco_hydro_3_N"/>
</dbReference>
<dbReference type="Pfam" id="PF14310">
    <property type="entry name" value="Fn3-like"/>
    <property type="match status" value="1"/>
</dbReference>
<dbReference type="InterPro" id="IPR036962">
    <property type="entry name" value="Glyco_hydro_3_N_sf"/>
</dbReference>
<evidence type="ECO:0000256" key="1">
    <source>
        <dbReference type="ARBA" id="ARBA00005336"/>
    </source>
</evidence>
<dbReference type="PANTHER" id="PTHR42721:SF3">
    <property type="entry name" value="BETA-D-XYLOSIDASE 5-RELATED"/>
    <property type="match status" value="1"/>
</dbReference>
<name>A0ABU1S0U7_9FLAO</name>
<proteinExistence type="inferred from homology"/>
<dbReference type="InterPro" id="IPR036881">
    <property type="entry name" value="Glyco_hydro_3_C_sf"/>
</dbReference>
<organism evidence="5 6">
    <name type="scientific">Flavobacterium granuli</name>
    <dbReference type="NCBI Taxonomy" id="280093"/>
    <lineage>
        <taxon>Bacteria</taxon>
        <taxon>Pseudomonadati</taxon>
        <taxon>Bacteroidota</taxon>
        <taxon>Flavobacteriia</taxon>
        <taxon>Flavobacteriales</taxon>
        <taxon>Flavobacteriaceae</taxon>
        <taxon>Flavobacterium</taxon>
    </lineage>
</organism>
<comment type="caution">
    <text evidence="5">The sequence shown here is derived from an EMBL/GenBank/DDBJ whole genome shotgun (WGS) entry which is preliminary data.</text>
</comment>
<dbReference type="InterPro" id="IPR026891">
    <property type="entry name" value="Fn3-like"/>
</dbReference>
<dbReference type="InterPro" id="IPR044993">
    <property type="entry name" value="BXL"/>
</dbReference>
<dbReference type="GO" id="GO:0008422">
    <property type="term" value="F:beta-glucosidase activity"/>
    <property type="evidence" value="ECO:0007669"/>
    <property type="project" value="UniProtKB-EC"/>
</dbReference>
<evidence type="ECO:0000256" key="2">
    <source>
        <dbReference type="ARBA" id="ARBA00022729"/>
    </source>
</evidence>
<dbReference type="SUPFAM" id="SSF51445">
    <property type="entry name" value="(Trans)glycosidases"/>
    <property type="match status" value="1"/>
</dbReference>
<feature type="domain" description="Fibronectin type III-like" evidence="4">
    <location>
        <begin position="644"/>
        <end position="713"/>
    </location>
</feature>
<accession>A0ABU1S0U7</accession>
<keyword evidence="5" id="KW-0326">Glycosidase</keyword>